<evidence type="ECO:0000313" key="15">
    <source>
        <dbReference type="EMBL" id="NYJ35474.1"/>
    </source>
</evidence>
<dbReference type="Pfam" id="PF13490">
    <property type="entry name" value="zf-HC2"/>
    <property type="match status" value="1"/>
</dbReference>
<evidence type="ECO:0000256" key="4">
    <source>
        <dbReference type="ARBA" id="ARBA00022692"/>
    </source>
</evidence>
<dbReference type="PANTHER" id="PTHR37461">
    <property type="entry name" value="ANTI-SIGMA-K FACTOR RSKA"/>
    <property type="match status" value="1"/>
</dbReference>
<keyword evidence="16" id="KW-1185">Reference proteome</keyword>
<comment type="subcellular location">
    <subcellularLocation>
        <location evidence="2">Cell membrane</location>
    </subcellularLocation>
    <subcellularLocation>
        <location evidence="1">Membrane</location>
        <topology evidence="1">Single-pass membrane protein</topology>
    </subcellularLocation>
</comment>
<accession>A0A7Z0ENU2</accession>
<dbReference type="InterPro" id="IPR027383">
    <property type="entry name" value="Znf_put"/>
</dbReference>
<dbReference type="RefSeq" id="WP_312889304.1">
    <property type="nucleotide sequence ID" value="NZ_JACCFS010000001.1"/>
</dbReference>
<name>A0A7Z0ENU2_9ACTN</name>
<dbReference type="AlphaFoldDB" id="A0A7Z0ENU2"/>
<evidence type="ECO:0000256" key="8">
    <source>
        <dbReference type="ARBA" id="ARBA00023163"/>
    </source>
</evidence>
<evidence type="ECO:0000256" key="6">
    <source>
        <dbReference type="ARBA" id="ARBA00023015"/>
    </source>
</evidence>
<evidence type="ECO:0000256" key="5">
    <source>
        <dbReference type="ARBA" id="ARBA00022989"/>
    </source>
</evidence>
<keyword evidence="6" id="KW-0805">Transcription regulation</keyword>
<dbReference type="InterPro" id="IPR051474">
    <property type="entry name" value="Anti-sigma-K/W_factor"/>
</dbReference>
<dbReference type="EMBL" id="JACCFS010000001">
    <property type="protein sequence ID" value="NYJ35474.1"/>
    <property type="molecule type" value="Genomic_DNA"/>
</dbReference>
<dbReference type="Gene3D" id="1.10.10.1320">
    <property type="entry name" value="Anti-sigma factor, zinc-finger domain"/>
    <property type="match status" value="1"/>
</dbReference>
<gene>
    <name evidence="15" type="ORF">HNR10_003355</name>
</gene>
<reference evidence="15 16" key="1">
    <citation type="submission" date="2020-07" db="EMBL/GenBank/DDBJ databases">
        <title>Sequencing the genomes of 1000 actinobacteria strains.</title>
        <authorList>
            <person name="Klenk H.-P."/>
        </authorList>
    </citation>
    <scope>NUCLEOTIDE SEQUENCE [LARGE SCALE GENOMIC DNA]</scope>
    <source>
        <strain evidence="15 16">DSM 44442</strain>
    </source>
</reference>
<evidence type="ECO:0000256" key="11">
    <source>
        <dbReference type="SAM" id="MobiDB-lite"/>
    </source>
</evidence>
<organism evidence="15 16">
    <name type="scientific">Nocardiopsis aegyptia</name>
    <dbReference type="NCBI Taxonomy" id="220378"/>
    <lineage>
        <taxon>Bacteria</taxon>
        <taxon>Bacillati</taxon>
        <taxon>Actinomycetota</taxon>
        <taxon>Actinomycetes</taxon>
        <taxon>Streptosporangiales</taxon>
        <taxon>Nocardiopsidaceae</taxon>
        <taxon>Nocardiopsis</taxon>
    </lineage>
</organism>
<evidence type="ECO:0000256" key="1">
    <source>
        <dbReference type="ARBA" id="ARBA00004167"/>
    </source>
</evidence>
<proteinExistence type="predicted"/>
<feature type="domain" description="Putative zinc-finger" evidence="14">
    <location>
        <begin position="12"/>
        <end position="40"/>
    </location>
</feature>
<evidence type="ECO:0000256" key="9">
    <source>
        <dbReference type="ARBA" id="ARBA00029829"/>
    </source>
</evidence>
<evidence type="ECO:0000259" key="13">
    <source>
        <dbReference type="Pfam" id="PF10099"/>
    </source>
</evidence>
<dbReference type="GO" id="GO:0005886">
    <property type="term" value="C:plasma membrane"/>
    <property type="evidence" value="ECO:0007669"/>
    <property type="project" value="UniProtKB-SubCell"/>
</dbReference>
<dbReference type="Proteomes" id="UP000572051">
    <property type="component" value="Unassembled WGS sequence"/>
</dbReference>
<keyword evidence="8" id="KW-0804">Transcription</keyword>
<keyword evidence="5 12" id="KW-1133">Transmembrane helix</keyword>
<evidence type="ECO:0000256" key="7">
    <source>
        <dbReference type="ARBA" id="ARBA00023136"/>
    </source>
</evidence>
<evidence type="ECO:0000256" key="10">
    <source>
        <dbReference type="ARBA" id="ARBA00030803"/>
    </source>
</evidence>
<keyword evidence="3" id="KW-1003">Cell membrane</keyword>
<evidence type="ECO:0000256" key="2">
    <source>
        <dbReference type="ARBA" id="ARBA00004236"/>
    </source>
</evidence>
<dbReference type="GO" id="GO:0016989">
    <property type="term" value="F:sigma factor antagonist activity"/>
    <property type="evidence" value="ECO:0007669"/>
    <property type="project" value="TreeGrafter"/>
</dbReference>
<keyword evidence="7 12" id="KW-0472">Membrane</keyword>
<dbReference type="Pfam" id="PF10099">
    <property type="entry name" value="RskA_C"/>
    <property type="match status" value="1"/>
</dbReference>
<feature type="domain" description="Anti-sigma K factor RskA C-terminal" evidence="13">
    <location>
        <begin position="100"/>
        <end position="237"/>
    </location>
</feature>
<evidence type="ECO:0000259" key="14">
    <source>
        <dbReference type="Pfam" id="PF13490"/>
    </source>
</evidence>
<evidence type="ECO:0000256" key="3">
    <source>
        <dbReference type="ARBA" id="ARBA00022475"/>
    </source>
</evidence>
<dbReference type="InterPro" id="IPR018764">
    <property type="entry name" value="RskA_C"/>
</dbReference>
<comment type="caution">
    <text evidence="15">The sequence shown here is derived from an EMBL/GenBank/DDBJ whole genome shotgun (WGS) entry which is preliminary data.</text>
</comment>
<feature type="transmembrane region" description="Helical" evidence="12">
    <location>
        <begin position="93"/>
        <end position="116"/>
    </location>
</feature>
<feature type="region of interest" description="Disordered" evidence="11">
    <location>
        <begin position="223"/>
        <end position="245"/>
    </location>
</feature>
<evidence type="ECO:0000256" key="12">
    <source>
        <dbReference type="SAM" id="Phobius"/>
    </source>
</evidence>
<protein>
    <recommendedName>
        <fullName evidence="10">Regulator of SigK</fullName>
    </recommendedName>
    <alternativeName>
        <fullName evidence="9">Sigma-K anti-sigma factor RskA</fullName>
    </alternativeName>
</protein>
<sequence length="245" mass="26088">MRRPLSQDQHTLAGAYALHSLAPSEAVRFEDHLAGCDSCRQEVRGFSETAARLAAATARTPPEGLRERVLADVARTRQLAPAPERLPEPRRRWGWGFGLVLAACLAVVVALGAVAADQVRQVRELRENEQRIAAVLSAPDAAYTTAEPMEGVTVSLVYSESEGRLVFSSNGLADPEDEDYQLWLTRDDGSVTSAGVLSIDASGVAEPLLAGVAEGRDSGVAVTLEPEGGSERPTSDPLMAMPLES</sequence>
<dbReference type="GO" id="GO:0006417">
    <property type="term" value="P:regulation of translation"/>
    <property type="evidence" value="ECO:0007669"/>
    <property type="project" value="TreeGrafter"/>
</dbReference>
<evidence type="ECO:0000313" key="16">
    <source>
        <dbReference type="Proteomes" id="UP000572051"/>
    </source>
</evidence>
<keyword evidence="4 12" id="KW-0812">Transmembrane</keyword>
<dbReference type="InterPro" id="IPR041916">
    <property type="entry name" value="Anti_sigma_zinc_sf"/>
</dbReference>
<dbReference type="PANTHER" id="PTHR37461:SF1">
    <property type="entry name" value="ANTI-SIGMA-K FACTOR RSKA"/>
    <property type="match status" value="1"/>
</dbReference>